<evidence type="ECO:0000256" key="2">
    <source>
        <dbReference type="ARBA" id="ARBA00022723"/>
    </source>
</evidence>
<comment type="cofactor">
    <cofactor evidence="1 8">
        <name>Mg(2+)</name>
        <dbReference type="ChEBI" id="CHEBI:18420"/>
    </cofactor>
</comment>
<accession>A0A0T9UNX3</accession>
<dbReference type="SUPFAM" id="SSF88713">
    <property type="entry name" value="Glycoside hydrolase/deacetylase"/>
    <property type="match status" value="1"/>
</dbReference>
<dbReference type="RefSeq" id="WP_004703259.1">
    <property type="nucleotide sequence ID" value="NZ_CQCP01000023.1"/>
</dbReference>
<feature type="binding site" evidence="8">
    <location>
        <position position="126"/>
    </location>
    <ligand>
        <name>Mg(2+)</name>
        <dbReference type="ChEBI" id="CHEBI:18420"/>
    </ligand>
</feature>
<keyword evidence="4 8" id="KW-0460">Magnesium</keyword>
<dbReference type="GO" id="GO:0006032">
    <property type="term" value="P:chitin catabolic process"/>
    <property type="evidence" value="ECO:0007669"/>
    <property type="project" value="UniProtKB-UniPathway"/>
</dbReference>
<gene>
    <name evidence="8" type="primary">chbG</name>
    <name evidence="10" type="ORF">ERS137965_03397</name>
    <name evidence="9" type="ORF">ERS137966_00418</name>
</gene>
<comment type="catalytic activity">
    <reaction evidence="8">
        <text>N,N'-diacetylchitobiose + H2O = N-acetyl-beta-D-glucosaminyl-(1-&gt;4)-D-glucosamine + acetate</text>
        <dbReference type="Rhea" id="RHEA:27469"/>
        <dbReference type="ChEBI" id="CHEBI:15377"/>
        <dbReference type="ChEBI" id="CHEBI:28681"/>
        <dbReference type="ChEBI" id="CHEBI:30089"/>
        <dbReference type="ChEBI" id="CHEBI:59910"/>
        <dbReference type="EC" id="3.5.1.105"/>
    </reaction>
</comment>
<comment type="pathway">
    <text evidence="8">Glycan degradation; chitin degradation.</text>
</comment>
<protein>
    <recommendedName>
        <fullName evidence="8">Chitooligosaccharide deacetylase</fullName>
        <shortName evidence="8">COD</shortName>
        <ecNumber evidence="8">3.5.1.105</ecNumber>
    </recommendedName>
    <alternativeName>
        <fullName evidence="8">Chitin disaccharide deacetylase</fullName>
    </alternativeName>
    <alternativeName>
        <fullName evidence="8">Chitobiose deacetylase</fullName>
    </alternativeName>
    <alternativeName>
        <fullName evidence="8">Chitobiose-6P deacetylase</fullName>
    </alternativeName>
    <alternativeName>
        <fullName evidence="8">Chitotriose deacetylase</fullName>
    </alternativeName>
    <alternativeName>
        <fullName evidence="8">Chitotriose-6P deacetylase</fullName>
    </alternativeName>
</protein>
<dbReference type="GO" id="GO:0016740">
    <property type="term" value="F:transferase activity"/>
    <property type="evidence" value="ECO:0007669"/>
    <property type="project" value="UniProtKB-KW"/>
</dbReference>
<evidence type="ECO:0000313" key="11">
    <source>
        <dbReference type="Proteomes" id="UP000038647"/>
    </source>
</evidence>
<evidence type="ECO:0000256" key="8">
    <source>
        <dbReference type="HAMAP-Rule" id="MF_01246"/>
    </source>
</evidence>
<dbReference type="OrthoDB" id="9774177at2"/>
<dbReference type="eggNOG" id="COG3394">
    <property type="taxonomic scope" value="Bacteria"/>
</dbReference>
<dbReference type="InterPro" id="IPR022948">
    <property type="entry name" value="COD_ChbG_bac"/>
</dbReference>
<dbReference type="GO" id="GO:0000272">
    <property type="term" value="P:polysaccharide catabolic process"/>
    <property type="evidence" value="ECO:0007669"/>
    <property type="project" value="UniProtKB-UniRule"/>
</dbReference>
<keyword evidence="11" id="KW-1185">Reference proteome</keyword>
<dbReference type="EC" id="3.5.1.105" evidence="8"/>
<reference evidence="10 12" key="2">
    <citation type="submission" date="2015-03" db="EMBL/GenBank/DDBJ databases">
        <authorList>
            <person name="Murphy D."/>
        </authorList>
    </citation>
    <scope>NUCLEOTIDE SEQUENCE [LARGE SCALE GENOMIC DNA]</scope>
    <source>
        <strain evidence="10 12">IP06005</strain>
    </source>
</reference>
<dbReference type="EMBL" id="CQEH01000001">
    <property type="protein sequence ID" value="CNK49460.1"/>
    <property type="molecule type" value="Genomic_DNA"/>
</dbReference>
<dbReference type="GO" id="GO:0052777">
    <property type="term" value="P:diacetylchitobiose catabolic process"/>
    <property type="evidence" value="ECO:0007669"/>
    <property type="project" value="UniProtKB-UniRule"/>
</dbReference>
<dbReference type="Pfam" id="PF04794">
    <property type="entry name" value="YdjC"/>
    <property type="match status" value="1"/>
</dbReference>
<keyword evidence="7 8" id="KW-0624">Polysaccharide degradation</keyword>
<sequence length="253" mass="28642">MEKLLIVNADDFGLSKGQNYGIIDAFRHGIVSSTTAMMNCAGIYHAAELSAQNPSLPIGLHFVLTYGQPLTAMPSLVDDKGKLGKWLWQRAEARELNLDEIAQELTAQLDKFVEVFGRRPTHIDSHHHVHMLPQIYPLVEAFAREKSLPLRIDRDEVQQRGVTLNNPRSSEWFDAGFYGKELSEQLFLQRLELAEQRGVNSLEIMCHPALIDNILLTSSYCYPRLTELEILTSPSLKQAIAQRDYRLGSYSDC</sequence>
<keyword evidence="8" id="KW-0963">Cytoplasm</keyword>
<keyword evidence="6 8" id="KW-0119">Carbohydrate metabolism</keyword>
<evidence type="ECO:0000313" key="12">
    <source>
        <dbReference type="Proteomes" id="UP000041595"/>
    </source>
</evidence>
<dbReference type="CDD" id="cd10803">
    <property type="entry name" value="YdjC_EF3048_like"/>
    <property type="match status" value="1"/>
</dbReference>
<dbReference type="PANTHER" id="PTHR31609:SF1">
    <property type="entry name" value="CARBOHYDRATE DEACETYLASE"/>
    <property type="match status" value="1"/>
</dbReference>
<keyword evidence="2 8" id="KW-0479">Metal-binding</keyword>
<dbReference type="InterPro" id="IPR011330">
    <property type="entry name" value="Glyco_hydro/deAcase_b/a-brl"/>
</dbReference>
<dbReference type="GO" id="GO:0036311">
    <property type="term" value="F:chitin disaccharide deacetylase activity"/>
    <property type="evidence" value="ECO:0007669"/>
    <property type="project" value="UniProtKB-UniRule"/>
</dbReference>
<keyword evidence="5 8" id="KW-0146">Chitin degradation</keyword>
<dbReference type="Gene3D" id="3.20.20.370">
    <property type="entry name" value="Glycoside hydrolase/deacetylase"/>
    <property type="match status" value="1"/>
</dbReference>
<dbReference type="GO" id="GO:0046872">
    <property type="term" value="F:metal ion binding"/>
    <property type="evidence" value="ECO:0007669"/>
    <property type="project" value="UniProtKB-KW"/>
</dbReference>
<evidence type="ECO:0000256" key="1">
    <source>
        <dbReference type="ARBA" id="ARBA00001946"/>
    </source>
</evidence>
<evidence type="ECO:0000313" key="9">
    <source>
        <dbReference type="EMBL" id="CNK49460.1"/>
    </source>
</evidence>
<dbReference type="Proteomes" id="UP000041595">
    <property type="component" value="Unassembled WGS sequence"/>
</dbReference>
<evidence type="ECO:0000256" key="6">
    <source>
        <dbReference type="ARBA" id="ARBA00023277"/>
    </source>
</evidence>
<evidence type="ECO:0000256" key="5">
    <source>
        <dbReference type="ARBA" id="ARBA00023024"/>
    </source>
</evidence>
<dbReference type="STRING" id="1453495.AT01_3453"/>
<proteinExistence type="inferred from homology"/>
<evidence type="ECO:0000256" key="7">
    <source>
        <dbReference type="ARBA" id="ARBA00023326"/>
    </source>
</evidence>
<comment type="function">
    <text evidence="8">Involved in the degradation of chitin. ChbG is essential for growth on the acetylated chitooligosaccharides chitobiose and chitotriose but is dispensable for growth on cellobiose and chitosan dimer, the deacetylated form of chitobiose. Deacetylation of chitobiose-6-P and chitotriose-6-P is necessary for both the activation of the chb promoter by the regulatory protein ChbR and the hydrolysis of phosphorylated beta-glucosides by the phospho-beta-glucosidase ChbF. Catalyzes the removal of only one acetyl group from chitobiose-6-P to yield monoacetylchitobiose-6-P, the inducer of ChbR and the substrate of ChbF.</text>
</comment>
<name>A0A0T9UNX3_YERAL</name>
<comment type="subunit">
    <text evidence="8">Homodimer.</text>
</comment>
<keyword evidence="10" id="KW-0808">Transferase</keyword>
<dbReference type="InterPro" id="IPR006879">
    <property type="entry name" value="YdjC-like"/>
</dbReference>
<dbReference type="GO" id="GO:0019213">
    <property type="term" value="F:deacetylase activity"/>
    <property type="evidence" value="ECO:0007669"/>
    <property type="project" value="TreeGrafter"/>
</dbReference>
<evidence type="ECO:0000256" key="4">
    <source>
        <dbReference type="ARBA" id="ARBA00022842"/>
    </source>
</evidence>
<comment type="subcellular location">
    <subcellularLocation>
        <location evidence="8">Cytoplasm</location>
    </subcellularLocation>
</comment>
<dbReference type="AlphaFoldDB" id="A0A0T9UNX3"/>
<dbReference type="PANTHER" id="PTHR31609">
    <property type="entry name" value="YDJC DEACETYLASE FAMILY MEMBER"/>
    <property type="match status" value="1"/>
</dbReference>
<keyword evidence="3 8" id="KW-0378">Hydrolase</keyword>
<feature type="binding site" evidence="8">
    <location>
        <position position="61"/>
    </location>
    <ligand>
        <name>Mg(2+)</name>
        <dbReference type="ChEBI" id="CHEBI:18420"/>
    </ligand>
</feature>
<organism evidence="10 12">
    <name type="scientific">Yersinia aldovae</name>
    <dbReference type="NCBI Taxonomy" id="29483"/>
    <lineage>
        <taxon>Bacteria</taxon>
        <taxon>Pseudomonadati</taxon>
        <taxon>Pseudomonadota</taxon>
        <taxon>Gammaproteobacteria</taxon>
        <taxon>Enterobacterales</taxon>
        <taxon>Yersiniaceae</taxon>
        <taxon>Yersinia</taxon>
    </lineage>
</organism>
<dbReference type="GO" id="GO:0005737">
    <property type="term" value="C:cytoplasm"/>
    <property type="evidence" value="ECO:0007669"/>
    <property type="project" value="UniProtKB-SubCell"/>
</dbReference>
<comment type="similarity">
    <text evidence="8">Belongs to the YdjC deacetylase family. ChbG subfamily.</text>
</comment>
<dbReference type="EMBL" id="CQEJ01000022">
    <property type="protein sequence ID" value="CNL56651.1"/>
    <property type="molecule type" value="Genomic_DNA"/>
</dbReference>
<dbReference type="NCBIfam" id="NF002559">
    <property type="entry name" value="PRK02134.1"/>
    <property type="match status" value="1"/>
</dbReference>
<evidence type="ECO:0000313" key="10">
    <source>
        <dbReference type="EMBL" id="CNL56651.1"/>
    </source>
</evidence>
<comment type="catalytic activity">
    <reaction evidence="8">
        <text>diacetylchitobiose-6'-phosphate + H2O = N'-monoacetylchitobiose-6'-phosphate + acetate</text>
        <dbReference type="Rhea" id="RHEA:35083"/>
        <dbReference type="ChEBI" id="CHEBI:15377"/>
        <dbReference type="ChEBI" id="CHEBI:30089"/>
        <dbReference type="ChEBI" id="CHEBI:64883"/>
        <dbReference type="ChEBI" id="CHEBI:71315"/>
    </reaction>
</comment>
<dbReference type="HAMAP" id="MF_01246">
    <property type="entry name" value="COD"/>
    <property type="match status" value="1"/>
</dbReference>
<dbReference type="UniPathway" id="UPA00349"/>
<reference evidence="9 11" key="1">
    <citation type="submission" date="2015-03" db="EMBL/GenBank/DDBJ databases">
        <authorList>
            <consortium name="Pathogen Informatics"/>
            <person name="Murphy D."/>
        </authorList>
    </citation>
    <scope>NUCLEOTIDE SEQUENCE [LARGE SCALE GENOMIC DNA]</scope>
    <source>
        <strain evidence="9 11">IP08791</strain>
    </source>
</reference>
<dbReference type="Proteomes" id="UP000038647">
    <property type="component" value="Unassembled WGS sequence"/>
</dbReference>
<evidence type="ECO:0000256" key="3">
    <source>
        <dbReference type="ARBA" id="ARBA00022801"/>
    </source>
</evidence>